<keyword evidence="2" id="KW-1133">Transmembrane helix</keyword>
<keyword evidence="2" id="KW-0472">Membrane</keyword>
<reference evidence="3 4" key="1">
    <citation type="submission" date="2019-10" db="EMBL/GenBank/DDBJ databases">
        <authorList>
            <person name="Karimi E."/>
        </authorList>
    </citation>
    <scope>NUCLEOTIDE SEQUENCE [LARGE SCALE GENOMIC DNA]</scope>
    <source>
        <strain evidence="3">Bacillus sp. 348</strain>
    </source>
</reference>
<feature type="compositionally biased region" description="Basic and acidic residues" evidence="1">
    <location>
        <begin position="50"/>
        <end position="79"/>
    </location>
</feature>
<evidence type="ECO:0008006" key="5">
    <source>
        <dbReference type="Google" id="ProtNLM"/>
    </source>
</evidence>
<keyword evidence="2" id="KW-0812">Transmembrane</keyword>
<evidence type="ECO:0000313" key="3">
    <source>
        <dbReference type="EMBL" id="VXC22959.1"/>
    </source>
</evidence>
<dbReference type="EMBL" id="CABWLH010000010">
    <property type="protein sequence ID" value="VXC22959.1"/>
    <property type="molecule type" value="Genomic_DNA"/>
</dbReference>
<feature type="compositionally biased region" description="Basic and acidic residues" evidence="1">
    <location>
        <begin position="103"/>
        <end position="138"/>
    </location>
</feature>
<organism evidence="3 4">
    <name type="scientific">Bacillus altitudinis</name>
    <dbReference type="NCBI Taxonomy" id="293387"/>
    <lineage>
        <taxon>Bacteria</taxon>
        <taxon>Bacillati</taxon>
        <taxon>Bacillota</taxon>
        <taxon>Bacilli</taxon>
        <taxon>Bacillales</taxon>
        <taxon>Bacillaceae</taxon>
        <taxon>Bacillus</taxon>
    </lineage>
</organism>
<feature type="region of interest" description="Disordered" evidence="1">
    <location>
        <begin position="40"/>
        <end position="138"/>
    </location>
</feature>
<accession>A0A653WVK5</accession>
<proteinExistence type="predicted"/>
<feature type="transmembrane region" description="Helical" evidence="2">
    <location>
        <begin position="20"/>
        <end position="37"/>
    </location>
</feature>
<feature type="compositionally biased region" description="Polar residues" evidence="1">
    <location>
        <begin position="87"/>
        <end position="97"/>
    </location>
</feature>
<protein>
    <recommendedName>
        <fullName evidence="5">Membrane bound lipoprotein</fullName>
    </recommendedName>
</protein>
<name>A0A653WVK5_BACAB</name>
<evidence type="ECO:0000256" key="1">
    <source>
        <dbReference type="SAM" id="MobiDB-lite"/>
    </source>
</evidence>
<dbReference type="Proteomes" id="UP000433089">
    <property type="component" value="Unassembled WGS sequence"/>
</dbReference>
<feature type="compositionally biased region" description="Low complexity" evidence="1">
    <location>
        <begin position="40"/>
        <end position="49"/>
    </location>
</feature>
<evidence type="ECO:0000256" key="2">
    <source>
        <dbReference type="SAM" id="Phobius"/>
    </source>
</evidence>
<evidence type="ECO:0000313" key="4">
    <source>
        <dbReference type="Proteomes" id="UP000433089"/>
    </source>
</evidence>
<gene>
    <name evidence="3" type="ORF">BACI348_50587</name>
</gene>
<sequence>MPSNDSKSTNHEEVTILKKLITMPFLVLLLGVMLTACGTSNQSNDNNTDNSKKETTEAADQKKENATDEKTEDKSASEKADDESKETAAQTEEQAGQSDEDAKESSSKEITKEETTNDQSKAESKTKKESTTKKNEVTKEGTYVGLADGHTIAVNIDGKEVAIQFGNTFSKQVNSLKEESKVKVTYTKDANGTLRLKTIESVKAK</sequence>
<dbReference type="AlphaFoldDB" id="A0A653WVK5"/>